<protein>
    <submittedName>
        <fullName evidence="1">Uncharacterized protein</fullName>
    </submittedName>
</protein>
<accession>A0AAE4K4T6</accession>
<comment type="caution">
    <text evidence="1">The sequence shown here is derived from an EMBL/GenBank/DDBJ whole genome shotgun (WGS) entry which is preliminary data.</text>
</comment>
<dbReference type="AlphaFoldDB" id="A0AAE4K4T6"/>
<organism evidence="1">
    <name type="scientific">Herbaspirillum huttiense subsp. nephrolepidis</name>
    <dbReference type="NCBI Taxonomy" id="3075126"/>
    <lineage>
        <taxon>Bacteria</taxon>
        <taxon>Pseudomonadati</taxon>
        <taxon>Pseudomonadota</taxon>
        <taxon>Betaproteobacteria</taxon>
        <taxon>Burkholderiales</taxon>
        <taxon>Oxalobacteraceae</taxon>
        <taxon>Herbaspirillum</taxon>
    </lineage>
</organism>
<sequence length="339" mass="37994">MSASESKRQSLVRIYVYYDQQRNMVGRSETLPAGQNRSRKHPFKDVQKSGEDAILLLILPEDGPPEWAFAESYEARADVLKAAKRRALEVYLNVSDSLREGNWPQGLEMSPIVKEEILPRLTSEFQARCQKIVTNHKNKGEERLTGILTDDLEILGGDLAQSWSIKMLGVEMSAKSKEPCTGADVALILFYSGPEGEGRKTIWLQAKRATKVSAQIGDLTKIDADLADQVTAMRKVTRASFPLVYAPDGVFVAKELSFENDAGKIAFPEFVADAFRCVYGDQSPAVYYESVNKTYFFYIGIEAIDMFRKDLRKIPNKKPGLTQKLAGAIARISARRRKK</sequence>
<dbReference type="RefSeq" id="WP_284078272.1">
    <property type="nucleotide sequence ID" value="NZ_JAVLSM010000007.1"/>
</dbReference>
<proteinExistence type="predicted"/>
<name>A0AAE4K4T6_9BURK</name>
<reference evidence="1" key="1">
    <citation type="submission" date="2023-02" db="EMBL/GenBank/DDBJ databases">
        <title>Description of Herbaspirillum huttiense subsp. nephrolepsisexaltata and Herbaspirillum huttiense subsp. lycopersicon.</title>
        <authorList>
            <person name="Poudel M."/>
            <person name="Sharma A."/>
            <person name="Goss E."/>
            <person name="Tapia J.H."/>
            <person name="Harmon C.M."/>
            <person name="Jones J.B."/>
        </authorList>
    </citation>
    <scope>NUCLEOTIDE SEQUENCE</scope>
    <source>
        <strain evidence="1">NC40101</strain>
    </source>
</reference>
<dbReference type="EMBL" id="JAVRAA010000005">
    <property type="protein sequence ID" value="MDT0337650.1"/>
    <property type="molecule type" value="Genomic_DNA"/>
</dbReference>
<gene>
    <name evidence="1" type="ORF">RJN63_12470</name>
</gene>
<evidence type="ECO:0000313" key="1">
    <source>
        <dbReference type="EMBL" id="MDT0337650.1"/>
    </source>
</evidence>